<protein>
    <submittedName>
        <fullName evidence="1">Uncharacterized protein</fullName>
    </submittedName>
</protein>
<name>A0A382JGZ1_9ZZZZ</name>
<dbReference type="AlphaFoldDB" id="A0A382JGZ1"/>
<organism evidence="1">
    <name type="scientific">marine metagenome</name>
    <dbReference type="NCBI Taxonomy" id="408172"/>
    <lineage>
        <taxon>unclassified sequences</taxon>
        <taxon>metagenomes</taxon>
        <taxon>ecological metagenomes</taxon>
    </lineage>
</organism>
<feature type="non-terminal residue" evidence="1">
    <location>
        <position position="156"/>
    </location>
</feature>
<gene>
    <name evidence="1" type="ORF">METZ01_LOCUS263960</name>
</gene>
<sequence length="156" mass="16128">MWDPIIEGCTTSTACNYNPEAKKDDNSCIDPLGCDNWCPGDTTEVKELDCAGVCGGVQFIDCSGQCGILITDDCGVCGGNNTICKDCNGVINGAAELDKCGDCVGGDTGLEACTYDCSGYWGGSAELDQCSVCEGDNSTCKDCNNIINGTAYIDGC</sequence>
<reference evidence="1" key="1">
    <citation type="submission" date="2018-05" db="EMBL/GenBank/DDBJ databases">
        <authorList>
            <person name="Lanie J.A."/>
            <person name="Ng W.-L."/>
            <person name="Kazmierczak K.M."/>
            <person name="Andrzejewski T.M."/>
            <person name="Davidsen T.M."/>
            <person name="Wayne K.J."/>
            <person name="Tettelin H."/>
            <person name="Glass J.I."/>
            <person name="Rusch D."/>
            <person name="Podicherti R."/>
            <person name="Tsui H.-C.T."/>
            <person name="Winkler M.E."/>
        </authorList>
    </citation>
    <scope>NUCLEOTIDE SEQUENCE</scope>
</reference>
<dbReference type="EMBL" id="UINC01074169">
    <property type="protein sequence ID" value="SVC11106.1"/>
    <property type="molecule type" value="Genomic_DNA"/>
</dbReference>
<proteinExistence type="predicted"/>
<evidence type="ECO:0000313" key="1">
    <source>
        <dbReference type="EMBL" id="SVC11106.1"/>
    </source>
</evidence>
<accession>A0A382JGZ1</accession>